<keyword evidence="1" id="KW-0732">Signal</keyword>
<organism evidence="2 3">
    <name type="scientific">Pedobacter vanadiisoli</name>
    <dbReference type="NCBI Taxonomy" id="1761975"/>
    <lineage>
        <taxon>Bacteria</taxon>
        <taxon>Pseudomonadati</taxon>
        <taxon>Bacteroidota</taxon>
        <taxon>Sphingobacteriia</taxon>
        <taxon>Sphingobacteriales</taxon>
        <taxon>Sphingobacteriaceae</taxon>
        <taxon>Pedobacter</taxon>
    </lineage>
</organism>
<sequence length="157" mass="17569">MKTKWYNKILILLLLLGSFNAMAQNEAQSEIELKLSDHATSTIHSYKLYGASYSLTNPFYEREGKLINNGNCSINIEFAQDPDEFLLKWMAGQLKNTSGEIKMITLSNVKKIRKITFTDGRLAASSESFFVTGNGTSPQMSFYVKTLAVDGTTVFSE</sequence>
<feature type="signal peptide" evidence="1">
    <location>
        <begin position="1"/>
        <end position="23"/>
    </location>
</feature>
<dbReference type="RefSeq" id="WP_379076945.1">
    <property type="nucleotide sequence ID" value="NZ_JBHULL010000007.1"/>
</dbReference>
<gene>
    <name evidence="2" type="primary">tssD</name>
    <name evidence="2" type="ORF">ACFSR6_07275</name>
</gene>
<proteinExistence type="predicted"/>
<keyword evidence="3" id="KW-1185">Reference proteome</keyword>
<evidence type="ECO:0000256" key="1">
    <source>
        <dbReference type="SAM" id="SignalP"/>
    </source>
</evidence>
<comment type="caution">
    <text evidence="2">The sequence shown here is derived from an EMBL/GenBank/DDBJ whole genome shotgun (WGS) entry which is preliminary data.</text>
</comment>
<evidence type="ECO:0000313" key="3">
    <source>
        <dbReference type="Proteomes" id="UP001597461"/>
    </source>
</evidence>
<reference evidence="3" key="1">
    <citation type="journal article" date="2019" name="Int. J. Syst. Evol. Microbiol.">
        <title>The Global Catalogue of Microorganisms (GCM) 10K type strain sequencing project: providing services to taxonomists for standard genome sequencing and annotation.</title>
        <authorList>
            <consortium name="The Broad Institute Genomics Platform"/>
            <consortium name="The Broad Institute Genome Sequencing Center for Infectious Disease"/>
            <person name="Wu L."/>
            <person name="Ma J."/>
        </authorList>
    </citation>
    <scope>NUCLEOTIDE SEQUENCE [LARGE SCALE GENOMIC DNA]</scope>
    <source>
        <strain evidence="3">KCTC 42866</strain>
    </source>
</reference>
<dbReference type="EMBL" id="JBHULL010000007">
    <property type="protein sequence ID" value="MFD2582282.1"/>
    <property type="molecule type" value="Genomic_DNA"/>
</dbReference>
<dbReference type="InterPro" id="IPR041408">
    <property type="entry name" value="Hcp_Tssd"/>
</dbReference>
<evidence type="ECO:0000313" key="2">
    <source>
        <dbReference type="EMBL" id="MFD2582282.1"/>
    </source>
</evidence>
<name>A0ABW5MGE5_9SPHI</name>
<dbReference type="Proteomes" id="UP001597461">
    <property type="component" value="Unassembled WGS sequence"/>
</dbReference>
<protein>
    <submittedName>
        <fullName evidence="2">Type VI secretion system tube protein TssD</fullName>
    </submittedName>
</protein>
<dbReference type="Pfam" id="PF17642">
    <property type="entry name" value="TssD"/>
    <property type="match status" value="1"/>
</dbReference>
<feature type="chain" id="PRO_5046323055" evidence="1">
    <location>
        <begin position="24"/>
        <end position="157"/>
    </location>
</feature>
<accession>A0ABW5MGE5</accession>